<dbReference type="GO" id="GO:0006352">
    <property type="term" value="P:DNA-templated transcription initiation"/>
    <property type="evidence" value="ECO:0007669"/>
    <property type="project" value="InterPro"/>
</dbReference>
<keyword evidence="4" id="KW-0804">Transcription</keyword>
<dbReference type="InterPro" id="IPR013324">
    <property type="entry name" value="RNA_pol_sigma_r3/r4-like"/>
</dbReference>
<evidence type="ECO:0000313" key="8">
    <source>
        <dbReference type="Proteomes" id="UP000198850"/>
    </source>
</evidence>
<dbReference type="OrthoDB" id="659577at2"/>
<feature type="domain" description="RNA polymerase sigma-70 region 2" evidence="5">
    <location>
        <begin position="23"/>
        <end position="87"/>
    </location>
</feature>
<dbReference type="InterPro" id="IPR013325">
    <property type="entry name" value="RNA_pol_sigma_r2"/>
</dbReference>
<dbReference type="PANTHER" id="PTHR43133:SF46">
    <property type="entry name" value="RNA POLYMERASE SIGMA-70 FACTOR ECF SUBFAMILY"/>
    <property type="match status" value="1"/>
</dbReference>
<evidence type="ECO:0000256" key="1">
    <source>
        <dbReference type="ARBA" id="ARBA00010641"/>
    </source>
</evidence>
<dbReference type="InterPro" id="IPR014284">
    <property type="entry name" value="RNA_pol_sigma-70_dom"/>
</dbReference>
<evidence type="ECO:0000256" key="2">
    <source>
        <dbReference type="ARBA" id="ARBA00023015"/>
    </source>
</evidence>
<dbReference type="Proteomes" id="UP000198850">
    <property type="component" value="Unassembled WGS sequence"/>
</dbReference>
<dbReference type="SUPFAM" id="SSF88659">
    <property type="entry name" value="Sigma3 and sigma4 domains of RNA polymerase sigma factors"/>
    <property type="match status" value="1"/>
</dbReference>
<name>A0A1H3W886_9SPHI</name>
<dbReference type="Pfam" id="PF08281">
    <property type="entry name" value="Sigma70_r4_2"/>
    <property type="match status" value="1"/>
</dbReference>
<accession>A0A1H3W886</accession>
<comment type="similarity">
    <text evidence="1">Belongs to the sigma-70 factor family. ECF subfamily.</text>
</comment>
<evidence type="ECO:0000259" key="5">
    <source>
        <dbReference type="Pfam" id="PF04542"/>
    </source>
</evidence>
<dbReference type="GO" id="GO:0016987">
    <property type="term" value="F:sigma factor activity"/>
    <property type="evidence" value="ECO:0007669"/>
    <property type="project" value="UniProtKB-KW"/>
</dbReference>
<gene>
    <name evidence="7" type="ORF">SAMN05443550_101142</name>
</gene>
<dbReference type="InterPro" id="IPR036388">
    <property type="entry name" value="WH-like_DNA-bd_sf"/>
</dbReference>
<evidence type="ECO:0000256" key="3">
    <source>
        <dbReference type="ARBA" id="ARBA00023082"/>
    </source>
</evidence>
<dbReference type="Gene3D" id="1.10.1740.10">
    <property type="match status" value="1"/>
</dbReference>
<reference evidence="7 8" key="1">
    <citation type="submission" date="2016-10" db="EMBL/GenBank/DDBJ databases">
        <authorList>
            <person name="de Groot N.N."/>
        </authorList>
    </citation>
    <scope>NUCLEOTIDE SEQUENCE [LARGE SCALE GENOMIC DNA]</scope>
    <source>
        <strain evidence="7 8">DSM 19033</strain>
    </source>
</reference>
<dbReference type="NCBIfam" id="TIGR02937">
    <property type="entry name" value="sigma70-ECF"/>
    <property type="match status" value="1"/>
</dbReference>
<organism evidence="7 8">
    <name type="scientific">Pedobacter hartonius</name>
    <dbReference type="NCBI Taxonomy" id="425514"/>
    <lineage>
        <taxon>Bacteria</taxon>
        <taxon>Pseudomonadati</taxon>
        <taxon>Bacteroidota</taxon>
        <taxon>Sphingobacteriia</taxon>
        <taxon>Sphingobacteriales</taxon>
        <taxon>Sphingobacteriaceae</taxon>
        <taxon>Pedobacter</taxon>
    </lineage>
</organism>
<keyword evidence="2" id="KW-0805">Transcription regulation</keyword>
<dbReference type="Pfam" id="PF04542">
    <property type="entry name" value="Sigma70_r2"/>
    <property type="match status" value="1"/>
</dbReference>
<dbReference type="InterPro" id="IPR007627">
    <property type="entry name" value="RNA_pol_sigma70_r2"/>
</dbReference>
<keyword evidence="8" id="KW-1185">Reference proteome</keyword>
<dbReference type="InterPro" id="IPR039425">
    <property type="entry name" value="RNA_pol_sigma-70-like"/>
</dbReference>
<dbReference type="STRING" id="425514.SAMN05443550_101142"/>
<dbReference type="PANTHER" id="PTHR43133">
    <property type="entry name" value="RNA POLYMERASE ECF-TYPE SIGMA FACTO"/>
    <property type="match status" value="1"/>
</dbReference>
<dbReference type="InterPro" id="IPR013249">
    <property type="entry name" value="RNA_pol_sigma70_r4_t2"/>
</dbReference>
<evidence type="ECO:0000256" key="4">
    <source>
        <dbReference type="ARBA" id="ARBA00023163"/>
    </source>
</evidence>
<dbReference type="AlphaFoldDB" id="A0A1H3W886"/>
<evidence type="ECO:0000313" key="7">
    <source>
        <dbReference type="EMBL" id="SDZ83349.1"/>
    </source>
</evidence>
<sequence length="199" mass="23309">MTVLTKSIILNFIAGDENAFAHIYKRYYQDIKSYCFKHTRSLETAEELVSDVFLRFWEARTQLDPERELKPYLLTITKNVTFSWLKRMLTDQKMKTEFRGRYLSDQDGANQDIVMTAAMDLGLLRKIMGQRMPLKRRQVFELCKIEGLSYAEAANILSVSKETIKEHMSLAKKDMNRLADAADYLYLLLPFLASLYNFF</sequence>
<dbReference type="Gene3D" id="1.10.10.10">
    <property type="entry name" value="Winged helix-like DNA-binding domain superfamily/Winged helix DNA-binding domain"/>
    <property type="match status" value="1"/>
</dbReference>
<feature type="domain" description="RNA polymerase sigma factor 70 region 4 type 2" evidence="6">
    <location>
        <begin position="130"/>
        <end position="175"/>
    </location>
</feature>
<keyword evidence="3" id="KW-0731">Sigma factor</keyword>
<dbReference type="GO" id="GO:0003677">
    <property type="term" value="F:DNA binding"/>
    <property type="evidence" value="ECO:0007669"/>
    <property type="project" value="InterPro"/>
</dbReference>
<evidence type="ECO:0000259" key="6">
    <source>
        <dbReference type="Pfam" id="PF08281"/>
    </source>
</evidence>
<dbReference type="SUPFAM" id="SSF88946">
    <property type="entry name" value="Sigma2 domain of RNA polymerase sigma factors"/>
    <property type="match status" value="1"/>
</dbReference>
<dbReference type="EMBL" id="FNRA01000001">
    <property type="protein sequence ID" value="SDZ83349.1"/>
    <property type="molecule type" value="Genomic_DNA"/>
</dbReference>
<protein>
    <submittedName>
        <fullName evidence="7">RNA polymerase sigma-70 factor, ECF subfamily</fullName>
    </submittedName>
</protein>
<proteinExistence type="inferred from homology"/>
<dbReference type="RefSeq" id="WP_090554222.1">
    <property type="nucleotide sequence ID" value="NZ_FNRA01000001.1"/>
</dbReference>